<dbReference type="Pfam" id="PF00496">
    <property type="entry name" value="SBP_bac_5"/>
    <property type="match status" value="1"/>
</dbReference>
<dbReference type="EMBL" id="FRCF01000011">
    <property type="protein sequence ID" value="SHM44872.1"/>
    <property type="molecule type" value="Genomic_DNA"/>
</dbReference>
<dbReference type="GO" id="GO:0043190">
    <property type="term" value="C:ATP-binding cassette (ABC) transporter complex"/>
    <property type="evidence" value="ECO:0007669"/>
    <property type="project" value="InterPro"/>
</dbReference>
<keyword evidence="2" id="KW-0813">Transport</keyword>
<feature type="signal peptide" evidence="4">
    <location>
        <begin position="1"/>
        <end position="19"/>
    </location>
</feature>
<gene>
    <name evidence="6" type="ORF">SAMN02745189_02176</name>
</gene>
<comment type="similarity">
    <text evidence="1">Belongs to the bacterial solute-binding protein 5 family.</text>
</comment>
<evidence type="ECO:0000256" key="1">
    <source>
        <dbReference type="ARBA" id="ARBA00005695"/>
    </source>
</evidence>
<dbReference type="CDD" id="cd08499">
    <property type="entry name" value="PBP2_Ylib_like"/>
    <property type="match status" value="1"/>
</dbReference>
<dbReference type="GO" id="GO:1904680">
    <property type="term" value="F:peptide transmembrane transporter activity"/>
    <property type="evidence" value="ECO:0007669"/>
    <property type="project" value="TreeGrafter"/>
</dbReference>
<dbReference type="SUPFAM" id="SSF53850">
    <property type="entry name" value="Periplasmic binding protein-like II"/>
    <property type="match status" value="1"/>
</dbReference>
<evidence type="ECO:0000313" key="6">
    <source>
        <dbReference type="EMBL" id="SHM44872.1"/>
    </source>
</evidence>
<evidence type="ECO:0000256" key="4">
    <source>
        <dbReference type="SAM" id="SignalP"/>
    </source>
</evidence>
<dbReference type="InterPro" id="IPR000914">
    <property type="entry name" value="SBP_5_dom"/>
</dbReference>
<dbReference type="Proteomes" id="UP000184206">
    <property type="component" value="Unassembled WGS sequence"/>
</dbReference>
<dbReference type="PANTHER" id="PTHR30290">
    <property type="entry name" value="PERIPLASMIC BINDING COMPONENT OF ABC TRANSPORTER"/>
    <property type="match status" value="1"/>
</dbReference>
<dbReference type="RefSeq" id="WP_072710596.1">
    <property type="nucleotide sequence ID" value="NZ_FRCF01000011.1"/>
</dbReference>
<feature type="chain" id="PRO_5039450393" evidence="4">
    <location>
        <begin position="20"/>
        <end position="559"/>
    </location>
</feature>
<dbReference type="AlphaFoldDB" id="A0A1M7IVT6"/>
<accession>A0A1M7IVT6</accession>
<proteinExistence type="inferred from homology"/>
<dbReference type="InterPro" id="IPR030678">
    <property type="entry name" value="Peptide/Ni-bd"/>
</dbReference>
<dbReference type="InterPro" id="IPR039424">
    <property type="entry name" value="SBP_5"/>
</dbReference>
<reference evidence="6 7" key="1">
    <citation type="submission" date="2016-11" db="EMBL/GenBank/DDBJ databases">
        <authorList>
            <person name="Jaros S."/>
            <person name="Januszkiewicz K."/>
            <person name="Wedrychowicz H."/>
        </authorList>
    </citation>
    <scope>NUCLEOTIDE SEQUENCE [LARGE SCALE GENOMIC DNA]</scope>
    <source>
        <strain evidence="6 7">DSM 16010</strain>
    </source>
</reference>
<dbReference type="Gene3D" id="3.10.105.10">
    <property type="entry name" value="Dipeptide-binding Protein, Domain 3"/>
    <property type="match status" value="1"/>
</dbReference>
<evidence type="ECO:0000259" key="5">
    <source>
        <dbReference type="Pfam" id="PF00496"/>
    </source>
</evidence>
<feature type="domain" description="Solute-binding protein family 5" evidence="5">
    <location>
        <begin position="85"/>
        <end position="475"/>
    </location>
</feature>
<protein>
    <submittedName>
        <fullName evidence="6">Peptide/nickel transport system substrate-binding protein</fullName>
    </submittedName>
</protein>
<name>A0A1M7IVT6_9BACL</name>
<dbReference type="OrthoDB" id="9771733at2"/>
<organism evidence="6 7">
    <name type="scientific">Lacicoccus alkaliphilus DSM 16010</name>
    <dbReference type="NCBI Taxonomy" id="1123231"/>
    <lineage>
        <taxon>Bacteria</taxon>
        <taxon>Bacillati</taxon>
        <taxon>Bacillota</taxon>
        <taxon>Bacilli</taxon>
        <taxon>Bacillales</taxon>
        <taxon>Salinicoccaceae</taxon>
        <taxon>Lacicoccus</taxon>
    </lineage>
</organism>
<evidence type="ECO:0000313" key="7">
    <source>
        <dbReference type="Proteomes" id="UP000184206"/>
    </source>
</evidence>
<keyword evidence="3 4" id="KW-0732">Signal</keyword>
<evidence type="ECO:0000256" key="3">
    <source>
        <dbReference type="ARBA" id="ARBA00022729"/>
    </source>
</evidence>
<sequence length="559" mass="61940">MKRLLYLPFILAMVFVLQACTDDGGVEESAEESGGENGGEATGDIVIGSADDVVTLDPHGSNDSASSQVRRNIYEPLIFQTVEMELEPGLAEAWEATEDDVWTLTLREGTTFHNGSDFTAEDVKATLDRVRDPAVGSAVTFLFEMIEEVEVVDDHEVNLHTEYPFAPLPSHLAHSTAGIISKELIDEDYQAALDEAGVDMTPDEYYELRESGDDEFEEVMDEISEHIGQVLSAETDGTNHLMLESRSAGDEVVTTKFEDYQGGDRNFETVTFRVLPESGARMAELETGGINIATDVDSSNASRVSEGEDTELVENESVRLNYLGMNVEKEPFDDVRVRQAIAHAIDKEEIIEGVYDGNGVPAEGPLAPDVWGYNENLEGRSFDLDQARELLAETDVADGFSTTIWISEDQEIRDIALFVQERLGELNIDVEIEQFEWGAYLDILATGDQDMFIHGWTTVTGDADYGLYALFHTDSIDASGNRTWYSNPELDDLLDQGRTEPDEDVRYDAYTEAQEILVDEVPMSYLFHNNFMIGVNNSALDGVEVDPSGAVRLDDVTFE</sequence>
<dbReference type="PANTHER" id="PTHR30290:SF9">
    <property type="entry name" value="OLIGOPEPTIDE-BINDING PROTEIN APPA"/>
    <property type="match status" value="1"/>
</dbReference>
<dbReference type="GO" id="GO:0015833">
    <property type="term" value="P:peptide transport"/>
    <property type="evidence" value="ECO:0007669"/>
    <property type="project" value="TreeGrafter"/>
</dbReference>
<dbReference type="PIRSF" id="PIRSF002741">
    <property type="entry name" value="MppA"/>
    <property type="match status" value="1"/>
</dbReference>
<dbReference type="PROSITE" id="PS51257">
    <property type="entry name" value="PROKAR_LIPOPROTEIN"/>
    <property type="match status" value="1"/>
</dbReference>
<dbReference type="GO" id="GO:0042597">
    <property type="term" value="C:periplasmic space"/>
    <property type="evidence" value="ECO:0007669"/>
    <property type="project" value="UniProtKB-ARBA"/>
</dbReference>
<keyword evidence="7" id="KW-1185">Reference proteome</keyword>
<evidence type="ECO:0000256" key="2">
    <source>
        <dbReference type="ARBA" id="ARBA00022448"/>
    </source>
</evidence>
<dbReference type="STRING" id="1123231.SAMN02745189_02176"/>
<dbReference type="Gene3D" id="3.40.190.10">
    <property type="entry name" value="Periplasmic binding protein-like II"/>
    <property type="match status" value="2"/>
</dbReference>